<dbReference type="GeneID" id="8740224"/>
<dbReference type="InterPro" id="IPR050925">
    <property type="entry name" value="Rhomboid_protease_S54"/>
</dbReference>
<dbReference type="EMBL" id="CP001857">
    <property type="protein sequence ID" value="ADB58580.1"/>
    <property type="molecule type" value="Genomic_DNA"/>
</dbReference>
<comment type="subcellular location">
    <subcellularLocation>
        <location evidence="1">Membrane</location>
        <topology evidence="1">Multi-pass membrane protein</topology>
    </subcellularLocation>
</comment>
<keyword evidence="10" id="KW-1185">Reference proteome</keyword>
<dbReference type="Proteomes" id="UP000001901">
    <property type="component" value="Chromosome"/>
</dbReference>
<evidence type="ECO:0000256" key="3">
    <source>
        <dbReference type="ARBA" id="ARBA00022692"/>
    </source>
</evidence>
<dbReference type="PANTHER" id="PTHR43731:SF14">
    <property type="entry name" value="PRESENILIN-ASSOCIATED RHOMBOID-LIKE PROTEIN, MITOCHONDRIAL"/>
    <property type="match status" value="1"/>
</dbReference>
<evidence type="ECO:0000259" key="8">
    <source>
        <dbReference type="Pfam" id="PF01694"/>
    </source>
</evidence>
<dbReference type="InterPro" id="IPR035952">
    <property type="entry name" value="Rhomboid-like_sf"/>
</dbReference>
<feature type="transmembrane region" description="Helical" evidence="7">
    <location>
        <begin position="137"/>
        <end position="156"/>
    </location>
</feature>
<dbReference type="GO" id="GO:0016020">
    <property type="term" value="C:membrane"/>
    <property type="evidence" value="ECO:0007669"/>
    <property type="project" value="UniProtKB-SubCell"/>
</dbReference>
<keyword evidence="6 7" id="KW-0472">Membrane</keyword>
<dbReference type="Gene3D" id="1.20.1540.10">
    <property type="entry name" value="Rhomboid-like"/>
    <property type="match status" value="1"/>
</dbReference>
<feature type="transmembrane region" description="Helical" evidence="7">
    <location>
        <begin position="20"/>
        <end position="44"/>
    </location>
</feature>
<name>D2REN6_ARCPA</name>
<evidence type="ECO:0000256" key="4">
    <source>
        <dbReference type="ARBA" id="ARBA00022801"/>
    </source>
</evidence>
<dbReference type="RefSeq" id="WP_012940916.1">
    <property type="nucleotide sequence ID" value="NC_013741.1"/>
</dbReference>
<feature type="transmembrane region" description="Helical" evidence="7">
    <location>
        <begin position="79"/>
        <end position="99"/>
    </location>
</feature>
<dbReference type="PANTHER" id="PTHR43731">
    <property type="entry name" value="RHOMBOID PROTEASE"/>
    <property type="match status" value="1"/>
</dbReference>
<sequence length="225" mass="25452">MEEYIPVKVKRRNPYGWNNTIIAICILIYLAKVLTGLLGIYAIIRMPFGVTYRDNIVDYLLALFPINVLSMPWQIITSIFVHADFWHLFINMFVLFFFGNELERRLGERKYLIIFFASGIAGNLAYLVYAFLTNPFIPAMGASAAIFGVMGALAIIAPEIRVVIFPLPIPVSIKVAILLFAIYDLLLLPFSYSTGVAHIAHLAGLLVGLYLGKKYRIVRGYVLYY</sequence>
<dbReference type="SUPFAM" id="SSF144091">
    <property type="entry name" value="Rhomboid-like"/>
    <property type="match status" value="1"/>
</dbReference>
<comment type="similarity">
    <text evidence="2">Belongs to the peptidase S54 family.</text>
</comment>
<protein>
    <submittedName>
        <fullName evidence="9">Rhomboid family protein</fullName>
    </submittedName>
</protein>
<feature type="transmembrane region" description="Helical" evidence="7">
    <location>
        <begin position="111"/>
        <end position="131"/>
    </location>
</feature>
<reference evidence="9 10" key="1">
    <citation type="journal article" date="2010" name="Stand. Genomic Sci.">
        <title>Complete genome sequence of Archaeoglobus profundus type strain (AV18).</title>
        <authorList>
            <person name="von Jan M."/>
            <person name="Lapidus A."/>
            <person name="Del Rio T.G."/>
            <person name="Copeland A."/>
            <person name="Tice H."/>
            <person name="Cheng J.F."/>
            <person name="Lucas S."/>
            <person name="Chen F."/>
            <person name="Nolan M."/>
            <person name="Goodwin L."/>
            <person name="Han C."/>
            <person name="Pitluck S."/>
            <person name="Liolios K."/>
            <person name="Ivanova N."/>
            <person name="Mavromatis K."/>
            <person name="Ovchinnikova G."/>
            <person name="Chertkov O."/>
            <person name="Pati A."/>
            <person name="Chen A."/>
            <person name="Palaniappan K."/>
            <person name="Land M."/>
            <person name="Hauser L."/>
            <person name="Chang Y.J."/>
            <person name="Jeffries C.D."/>
            <person name="Saunders E."/>
            <person name="Brettin T."/>
            <person name="Detter J.C."/>
            <person name="Chain P."/>
            <person name="Eichinger K."/>
            <person name="Huber H."/>
            <person name="Spring S."/>
            <person name="Rohde M."/>
            <person name="Goker M."/>
            <person name="Wirth R."/>
            <person name="Woyke T."/>
            <person name="Bristow J."/>
            <person name="Eisen J.A."/>
            <person name="Markowitz V."/>
            <person name="Hugenholtz P."/>
            <person name="Kyrpides N.C."/>
            <person name="Klenk H.P."/>
        </authorList>
    </citation>
    <scope>NUCLEOTIDE SEQUENCE [LARGE SCALE GENOMIC DNA]</scope>
    <source>
        <strain evidence="10">DSM 5631 / JCM 9629 / NBRC 100127 / Av18</strain>
    </source>
</reference>
<gene>
    <name evidence="9" type="ordered locus">Arcpr_1534</name>
</gene>
<dbReference type="STRING" id="572546.Arcpr_1534"/>
<evidence type="ECO:0000313" key="10">
    <source>
        <dbReference type="Proteomes" id="UP000001901"/>
    </source>
</evidence>
<feature type="transmembrane region" description="Helical" evidence="7">
    <location>
        <begin position="163"/>
        <end position="183"/>
    </location>
</feature>
<feature type="transmembrane region" description="Helical" evidence="7">
    <location>
        <begin position="189"/>
        <end position="211"/>
    </location>
</feature>
<keyword evidence="3 7" id="KW-0812">Transmembrane</keyword>
<accession>D2REN6</accession>
<evidence type="ECO:0000256" key="7">
    <source>
        <dbReference type="SAM" id="Phobius"/>
    </source>
</evidence>
<keyword evidence="5 7" id="KW-1133">Transmembrane helix</keyword>
<dbReference type="GO" id="GO:0004252">
    <property type="term" value="F:serine-type endopeptidase activity"/>
    <property type="evidence" value="ECO:0007669"/>
    <property type="project" value="InterPro"/>
</dbReference>
<dbReference type="Pfam" id="PF01694">
    <property type="entry name" value="Rhomboid"/>
    <property type="match status" value="1"/>
</dbReference>
<evidence type="ECO:0000313" key="9">
    <source>
        <dbReference type="EMBL" id="ADB58580.1"/>
    </source>
</evidence>
<dbReference type="HOGENOM" id="CLU_055068_4_1_2"/>
<proteinExistence type="inferred from homology"/>
<evidence type="ECO:0000256" key="5">
    <source>
        <dbReference type="ARBA" id="ARBA00022989"/>
    </source>
</evidence>
<dbReference type="InterPro" id="IPR022764">
    <property type="entry name" value="Peptidase_S54_rhomboid_dom"/>
</dbReference>
<evidence type="ECO:0000256" key="1">
    <source>
        <dbReference type="ARBA" id="ARBA00004141"/>
    </source>
</evidence>
<dbReference type="KEGG" id="apo:Arcpr_1534"/>
<dbReference type="PaxDb" id="572546-Arcpr_1534"/>
<evidence type="ECO:0000256" key="2">
    <source>
        <dbReference type="ARBA" id="ARBA00009045"/>
    </source>
</evidence>
<organism evidence="9 10">
    <name type="scientific">Archaeoglobus profundus (strain DSM 5631 / JCM 9629 / NBRC 100127 / Av18)</name>
    <dbReference type="NCBI Taxonomy" id="572546"/>
    <lineage>
        <taxon>Archaea</taxon>
        <taxon>Methanobacteriati</taxon>
        <taxon>Methanobacteriota</taxon>
        <taxon>Archaeoglobi</taxon>
        <taxon>Archaeoglobales</taxon>
        <taxon>Archaeoglobaceae</taxon>
        <taxon>Archaeoglobus</taxon>
    </lineage>
</organism>
<dbReference type="eggNOG" id="arCOG01770">
    <property type="taxonomic scope" value="Archaea"/>
</dbReference>
<evidence type="ECO:0000256" key="6">
    <source>
        <dbReference type="ARBA" id="ARBA00023136"/>
    </source>
</evidence>
<dbReference type="AlphaFoldDB" id="D2REN6"/>
<feature type="domain" description="Peptidase S54 rhomboid" evidence="8">
    <location>
        <begin position="71"/>
        <end position="213"/>
    </location>
</feature>
<keyword evidence="4" id="KW-0378">Hydrolase</keyword>